<dbReference type="AlphaFoldDB" id="A0A667XXX9"/>
<comment type="subcellular location">
    <subcellularLocation>
        <location evidence="1">Cell membrane</location>
        <topology evidence="1">Single-pass type I membrane protein</topology>
    </subcellularLocation>
</comment>
<dbReference type="Ensembl" id="ENSMMDT00005023028.1">
    <property type="protein sequence ID" value="ENSMMDP00005022530.1"/>
    <property type="gene ID" value="ENSMMDG00005010930.1"/>
</dbReference>
<dbReference type="Proteomes" id="UP000472263">
    <property type="component" value="Chromosome 18"/>
</dbReference>
<name>A0A667XXX9_9TELE</name>
<evidence type="ECO:0000256" key="4">
    <source>
        <dbReference type="ARBA" id="ARBA00022859"/>
    </source>
</evidence>
<dbReference type="GeneTree" id="ENSGT01140000282596"/>
<dbReference type="GO" id="GO:0019767">
    <property type="term" value="F:IgE receptor activity"/>
    <property type="evidence" value="ECO:0007669"/>
    <property type="project" value="InterPro"/>
</dbReference>
<dbReference type="InterPro" id="IPR021663">
    <property type="entry name" value="CD3_zeta/IgE_Fc_rcpt_gamma"/>
</dbReference>
<keyword evidence="5" id="KW-1015">Disulfide bond</keyword>
<keyword evidence="3" id="KW-0597">Phosphoprotein</keyword>
<evidence type="ECO:0000256" key="1">
    <source>
        <dbReference type="ARBA" id="ARBA00004251"/>
    </source>
</evidence>
<feature type="transmembrane region" description="Helical" evidence="7">
    <location>
        <begin position="40"/>
        <end position="58"/>
    </location>
</feature>
<dbReference type="InterPro" id="IPR042340">
    <property type="entry name" value="FCER1G"/>
</dbReference>
<dbReference type="GO" id="GO:0002376">
    <property type="term" value="P:immune system process"/>
    <property type="evidence" value="ECO:0007669"/>
    <property type="project" value="UniProtKB-KW"/>
</dbReference>
<protein>
    <submittedName>
        <fullName evidence="8">Uncharacterized protein</fullName>
    </submittedName>
</protein>
<keyword evidence="7" id="KW-1133">Transmembrane helix</keyword>
<evidence type="ECO:0000256" key="5">
    <source>
        <dbReference type="ARBA" id="ARBA00023157"/>
    </source>
</evidence>
<dbReference type="InParanoid" id="A0A667XXX9"/>
<evidence type="ECO:0000313" key="9">
    <source>
        <dbReference type="Proteomes" id="UP000472263"/>
    </source>
</evidence>
<feature type="transmembrane region" description="Helical" evidence="7">
    <location>
        <begin position="6"/>
        <end position="28"/>
    </location>
</feature>
<reference evidence="8" key="2">
    <citation type="submission" date="2025-08" db="UniProtKB">
        <authorList>
            <consortium name="Ensembl"/>
        </authorList>
    </citation>
    <scope>IDENTIFICATION</scope>
</reference>
<evidence type="ECO:0000256" key="3">
    <source>
        <dbReference type="ARBA" id="ARBA00022553"/>
    </source>
</evidence>
<evidence type="ECO:0000313" key="8">
    <source>
        <dbReference type="Ensembl" id="ENSMMDP00005022530.1"/>
    </source>
</evidence>
<keyword evidence="4" id="KW-0391">Immunity</keyword>
<evidence type="ECO:0000256" key="6">
    <source>
        <dbReference type="ARBA" id="ARBA00023170"/>
    </source>
</evidence>
<keyword evidence="6" id="KW-0675">Receptor</keyword>
<proteinExistence type="predicted"/>
<evidence type="ECO:0000256" key="7">
    <source>
        <dbReference type="SAM" id="Phobius"/>
    </source>
</evidence>
<keyword evidence="2" id="KW-1003">Cell membrane</keyword>
<keyword evidence="7" id="KW-0472">Membrane</keyword>
<dbReference type="PANTHER" id="PTHR16803:SF0">
    <property type="entry name" value="HIGH AFFINITY IMMUNOGLOBULIN EPSILON RECEPTOR SUBUNIT GAMMA"/>
    <property type="match status" value="1"/>
</dbReference>
<dbReference type="PANTHER" id="PTHR16803">
    <property type="entry name" value="HIGH AFFINITY IMMUNOGLOBULIN EPSILON RECEPTOR GAMMA-SUBUNIT"/>
    <property type="match status" value="1"/>
</dbReference>
<evidence type="ECO:0000256" key="2">
    <source>
        <dbReference type="ARBA" id="ARBA00022475"/>
    </source>
</evidence>
<keyword evidence="7" id="KW-0812">Transmembrane</keyword>
<keyword evidence="9" id="KW-1185">Reference proteome</keyword>
<reference evidence="8" key="1">
    <citation type="submission" date="2019-06" db="EMBL/GenBank/DDBJ databases">
        <authorList>
            <consortium name="Wellcome Sanger Institute Data Sharing"/>
        </authorList>
    </citation>
    <scope>NUCLEOTIDE SEQUENCE [LARGE SCALE GENOMIC DNA]</scope>
</reference>
<dbReference type="GO" id="GO:0032998">
    <property type="term" value="C:Fc-epsilon receptor I complex"/>
    <property type="evidence" value="ECO:0007669"/>
    <property type="project" value="InterPro"/>
</dbReference>
<reference evidence="8" key="3">
    <citation type="submission" date="2025-09" db="UniProtKB">
        <authorList>
            <consortium name="Ensembl"/>
        </authorList>
    </citation>
    <scope>IDENTIFICATION</scope>
</reference>
<sequence>HKVRVVLLPQICYVLDGILFLYGVVLTALYCRLKVRRDSLLAVLTHSYKIIFFFFILAKHQSSPTKLS</sequence>
<accession>A0A667XXX9</accession>
<organism evidence="8 9">
    <name type="scientific">Myripristis murdjan</name>
    <name type="common">pinecone soldierfish</name>
    <dbReference type="NCBI Taxonomy" id="586833"/>
    <lineage>
        <taxon>Eukaryota</taxon>
        <taxon>Metazoa</taxon>
        <taxon>Chordata</taxon>
        <taxon>Craniata</taxon>
        <taxon>Vertebrata</taxon>
        <taxon>Euteleostomi</taxon>
        <taxon>Actinopterygii</taxon>
        <taxon>Neopterygii</taxon>
        <taxon>Teleostei</taxon>
        <taxon>Neoteleostei</taxon>
        <taxon>Acanthomorphata</taxon>
        <taxon>Holocentriformes</taxon>
        <taxon>Holocentridae</taxon>
        <taxon>Myripristis</taxon>
    </lineage>
</organism>
<dbReference type="Pfam" id="PF11628">
    <property type="entry name" value="TCR_zetazeta"/>
    <property type="match status" value="1"/>
</dbReference>